<proteinExistence type="predicted"/>
<accession>A0ABQ4DN27</accession>
<feature type="transmembrane region" description="Helical" evidence="2">
    <location>
        <begin position="20"/>
        <end position="41"/>
    </location>
</feature>
<keyword evidence="2" id="KW-0472">Membrane</keyword>
<comment type="caution">
    <text evidence="4">The sequence shown here is derived from an EMBL/GenBank/DDBJ whole genome shotgun (WGS) entry which is preliminary data.</text>
</comment>
<gene>
    <name evidence="4" type="ORF">Cph01nite_25190</name>
</gene>
<keyword evidence="5" id="KW-1185">Reference proteome</keyword>
<evidence type="ECO:0000313" key="4">
    <source>
        <dbReference type="EMBL" id="GIG40757.1"/>
    </source>
</evidence>
<feature type="compositionally biased region" description="Acidic residues" evidence="1">
    <location>
        <begin position="210"/>
        <end position="228"/>
    </location>
</feature>
<keyword evidence="2" id="KW-1133">Transmembrane helix</keyword>
<feature type="domain" description="LytR/CpsA/Psr regulator C-terminal" evidence="3">
    <location>
        <begin position="81"/>
        <end position="166"/>
    </location>
</feature>
<reference evidence="4 5" key="1">
    <citation type="submission" date="2021-01" db="EMBL/GenBank/DDBJ databases">
        <title>Whole genome shotgun sequence of Cellulomonas phragmiteti NBRC 110785.</title>
        <authorList>
            <person name="Komaki H."/>
            <person name="Tamura T."/>
        </authorList>
    </citation>
    <scope>NUCLEOTIDE SEQUENCE [LARGE SCALE GENOMIC DNA]</scope>
    <source>
        <strain evidence="4 5">NBRC 110785</strain>
    </source>
</reference>
<feature type="compositionally biased region" description="Low complexity" evidence="1">
    <location>
        <begin position="197"/>
        <end position="209"/>
    </location>
</feature>
<feature type="region of interest" description="Disordered" evidence="1">
    <location>
        <begin position="194"/>
        <end position="228"/>
    </location>
</feature>
<sequence>MSDHDRARALRRRHMHERQAVVFGVLLAVLAVAGLGAAALYTDSLSLPFLEREFSAKPTVDVAAVRTYCPPEGALPLATSQITVDVYNGAGIAGLAGTTATQLAERGFVIGVTENAPSPVTGAGRIIYGAAGSAAAYTLHAYVPDAVLQNDARETGLVDFIVGGDYAGLVPQDQVALDPAAPLVGPEGCIPFAEMTAPVAAPEEPAAEQPAEEQPAEEQPAEEQPAEG</sequence>
<dbReference type="Gene3D" id="3.30.70.2390">
    <property type="match status" value="1"/>
</dbReference>
<dbReference type="Proteomes" id="UP000614741">
    <property type="component" value="Unassembled WGS sequence"/>
</dbReference>
<dbReference type="EMBL" id="BONP01000015">
    <property type="protein sequence ID" value="GIG40757.1"/>
    <property type="molecule type" value="Genomic_DNA"/>
</dbReference>
<keyword evidence="2" id="KW-0812">Transmembrane</keyword>
<evidence type="ECO:0000259" key="3">
    <source>
        <dbReference type="Pfam" id="PF13399"/>
    </source>
</evidence>
<evidence type="ECO:0000256" key="2">
    <source>
        <dbReference type="SAM" id="Phobius"/>
    </source>
</evidence>
<dbReference type="RefSeq" id="WP_203674730.1">
    <property type="nucleotide sequence ID" value="NZ_BONP01000015.1"/>
</dbReference>
<protein>
    <recommendedName>
        <fullName evidence="3">LytR/CpsA/Psr regulator C-terminal domain-containing protein</fullName>
    </recommendedName>
</protein>
<evidence type="ECO:0000256" key="1">
    <source>
        <dbReference type="SAM" id="MobiDB-lite"/>
    </source>
</evidence>
<organism evidence="4 5">
    <name type="scientific">Cellulomonas phragmiteti</name>
    <dbReference type="NCBI Taxonomy" id="478780"/>
    <lineage>
        <taxon>Bacteria</taxon>
        <taxon>Bacillati</taxon>
        <taxon>Actinomycetota</taxon>
        <taxon>Actinomycetes</taxon>
        <taxon>Micrococcales</taxon>
        <taxon>Cellulomonadaceae</taxon>
        <taxon>Cellulomonas</taxon>
    </lineage>
</organism>
<name>A0ABQ4DN27_9CELL</name>
<dbReference type="Pfam" id="PF13399">
    <property type="entry name" value="LytR_C"/>
    <property type="match status" value="1"/>
</dbReference>
<dbReference type="InterPro" id="IPR027381">
    <property type="entry name" value="LytR/CpsA/Psr_C"/>
</dbReference>
<evidence type="ECO:0000313" key="5">
    <source>
        <dbReference type="Proteomes" id="UP000614741"/>
    </source>
</evidence>